<feature type="domain" description="TonB-dependent receptor-like beta-barrel" evidence="12">
    <location>
        <begin position="453"/>
        <end position="976"/>
    </location>
</feature>
<dbReference type="InterPro" id="IPR012910">
    <property type="entry name" value="Plug_dom"/>
</dbReference>
<gene>
    <name evidence="14" type="ORF">GCM10011380_33890</name>
</gene>
<dbReference type="Pfam" id="PF00593">
    <property type="entry name" value="TonB_dep_Rec_b-barrel"/>
    <property type="match status" value="1"/>
</dbReference>
<evidence type="ECO:0000259" key="12">
    <source>
        <dbReference type="Pfam" id="PF00593"/>
    </source>
</evidence>
<evidence type="ECO:0000256" key="3">
    <source>
        <dbReference type="ARBA" id="ARBA00022452"/>
    </source>
</evidence>
<dbReference type="InterPro" id="IPR037066">
    <property type="entry name" value="Plug_dom_sf"/>
</dbReference>
<comment type="subcellular location">
    <subcellularLocation>
        <location evidence="1 8">Cell outer membrane</location>
        <topology evidence="1 8">Multi-pass membrane protein</topology>
    </subcellularLocation>
</comment>
<dbReference type="RefSeq" id="WP_188660716.1">
    <property type="nucleotide sequence ID" value="NZ_BMIH01000005.1"/>
</dbReference>
<evidence type="ECO:0000256" key="8">
    <source>
        <dbReference type="PROSITE-ProRule" id="PRU01360"/>
    </source>
</evidence>
<feature type="signal peptide" evidence="11">
    <location>
        <begin position="1"/>
        <end position="27"/>
    </location>
</feature>
<keyword evidence="6 8" id="KW-0472">Membrane</keyword>
<keyword evidence="14" id="KW-0675">Receptor</keyword>
<evidence type="ECO:0000259" key="13">
    <source>
        <dbReference type="Pfam" id="PF07715"/>
    </source>
</evidence>
<sequence>MAKGQFGKTGVSSLAVVAAMVAIPAAAQVATGDPAGANSSSTADAPPQPGVPAGDPATASGRPVTPGAASGTSEGGDVSAGANDADIVVTGLRQSLASAQAIKRNSEQIVDSITATDIGRLPDTTVAEALQRISGIQITRNRGEGSSIAIRGLTQVRTELNGRDIFSANGGRGLSFEEIGPDLLAGVDVYKNPSAELIEGSLGGTVNLRTRMPFDSPGRVVSLTGSATRYDFADKNRFGASGLYSDRWSTGLGEIGILANASWQQTAFREDKVQIEPYHYHGPTPIEGATVENTLVPGYETQDILVPHGGGFNDAVGNRKRFSAAAALQWKPADNLEIYAQYLTAHYRYHDYGLSFFAAGTPMTPTPGSTFTVEDGVATSGSLSNPSSSNVVYQGNRKTMTSDYAAGAKWTVTDRLHASVDYQHIHSTADNRSLNLTMNVVNPSTSLPGLGSNFNLLFDTRGDIPSMVIDRPGYLTDPRNFEFTAIQPFQEKNRANADAVRADLDWDFDDSSFLRKVSAGGRYSVKEAVNRNSSTWSTIGSTCANWSSPAGCYQPSSFPQFIELNPLQSTLLRGRAADLYFGPVLQWRLSSAANPEQGFADVKAISGQTIGFTPFDDPSAFNGTVEEKDISAYLRAAFGGRIAGMEFDGNAGLRYVRTEETGIGSRGLTYRDPATGPVTNPDGTVTAPPNITVREPFTGGRNYTKWLPSVNLRLHVTDKLQARFAFSRNIYRPDFNQLNPSFNLSPIYNGSANTPQTVNPNLPYDATTNPYAGTGSVSGNPDLRPQQVTSFDGALEWYFAPTGYVFATVFKKNLVDLLDNRTFPVTQVIPGVGTVQFNVTSVVNVSKGGVKGFEVGGQRFFDFLPGPLSGLGIQANFTLADSDAGVVAQGNAGSTNLVNVPLIGLSKYSYNLIALYDKYGFNARIAYNWRSRYLLTTTGVGTQTLPEFVKPYGVLDASISYDFSPNLSLTLDAANLNNAEYHSYLATPATPRDFQVNDRRLSARVRVRF</sequence>
<feature type="compositionally biased region" description="Polar residues" evidence="10">
    <location>
        <begin position="677"/>
        <end position="686"/>
    </location>
</feature>
<evidence type="ECO:0000313" key="14">
    <source>
        <dbReference type="EMBL" id="GGB41622.1"/>
    </source>
</evidence>
<organism evidence="14 15">
    <name type="scientific">Sphingomonas metalli</name>
    <dbReference type="NCBI Taxonomy" id="1779358"/>
    <lineage>
        <taxon>Bacteria</taxon>
        <taxon>Pseudomonadati</taxon>
        <taxon>Pseudomonadota</taxon>
        <taxon>Alphaproteobacteria</taxon>
        <taxon>Sphingomonadales</taxon>
        <taxon>Sphingomonadaceae</taxon>
        <taxon>Sphingomonas</taxon>
    </lineage>
</organism>
<dbReference type="SUPFAM" id="SSF56935">
    <property type="entry name" value="Porins"/>
    <property type="match status" value="1"/>
</dbReference>
<name>A0A916TER0_9SPHN</name>
<dbReference type="AlphaFoldDB" id="A0A916TER0"/>
<feature type="domain" description="TonB-dependent receptor plug" evidence="13">
    <location>
        <begin position="103"/>
        <end position="205"/>
    </location>
</feature>
<dbReference type="GO" id="GO:0009279">
    <property type="term" value="C:cell outer membrane"/>
    <property type="evidence" value="ECO:0007669"/>
    <property type="project" value="UniProtKB-SubCell"/>
</dbReference>
<keyword evidence="11" id="KW-0732">Signal</keyword>
<feature type="region of interest" description="Disordered" evidence="10">
    <location>
        <begin position="666"/>
        <end position="686"/>
    </location>
</feature>
<accession>A0A916TER0</accession>
<keyword evidence="2 8" id="KW-0813">Transport</keyword>
<dbReference type="PANTHER" id="PTHR40980:SF3">
    <property type="entry name" value="TONB-DEPENDENT RECEPTOR-LIKE BETA-BARREL DOMAIN-CONTAINING PROTEIN"/>
    <property type="match status" value="1"/>
</dbReference>
<dbReference type="NCBIfam" id="TIGR01782">
    <property type="entry name" value="TonB-Xanth-Caul"/>
    <property type="match status" value="1"/>
</dbReference>
<keyword evidence="4 8" id="KW-0812">Transmembrane</keyword>
<keyword evidence="3 8" id="KW-1134">Transmembrane beta strand</keyword>
<reference evidence="14" key="1">
    <citation type="journal article" date="2014" name="Int. J. Syst. Evol. Microbiol.">
        <title>Complete genome sequence of Corynebacterium casei LMG S-19264T (=DSM 44701T), isolated from a smear-ripened cheese.</title>
        <authorList>
            <consortium name="US DOE Joint Genome Institute (JGI-PGF)"/>
            <person name="Walter F."/>
            <person name="Albersmeier A."/>
            <person name="Kalinowski J."/>
            <person name="Ruckert C."/>
        </authorList>
    </citation>
    <scope>NUCLEOTIDE SEQUENCE</scope>
    <source>
        <strain evidence="14">CGMCC 1.15330</strain>
    </source>
</reference>
<evidence type="ECO:0000256" key="2">
    <source>
        <dbReference type="ARBA" id="ARBA00022448"/>
    </source>
</evidence>
<evidence type="ECO:0000256" key="7">
    <source>
        <dbReference type="ARBA" id="ARBA00023237"/>
    </source>
</evidence>
<dbReference type="PANTHER" id="PTHR40980">
    <property type="entry name" value="PLUG DOMAIN-CONTAINING PROTEIN"/>
    <property type="match status" value="1"/>
</dbReference>
<dbReference type="Proteomes" id="UP000623067">
    <property type="component" value="Unassembled WGS sequence"/>
</dbReference>
<dbReference type="Pfam" id="PF07715">
    <property type="entry name" value="Plug"/>
    <property type="match status" value="1"/>
</dbReference>
<evidence type="ECO:0000256" key="5">
    <source>
        <dbReference type="ARBA" id="ARBA00023077"/>
    </source>
</evidence>
<comment type="caution">
    <text evidence="14">The sequence shown here is derived from an EMBL/GenBank/DDBJ whole genome shotgun (WGS) entry which is preliminary data.</text>
</comment>
<evidence type="ECO:0000256" key="6">
    <source>
        <dbReference type="ARBA" id="ARBA00023136"/>
    </source>
</evidence>
<dbReference type="InterPro" id="IPR039426">
    <property type="entry name" value="TonB-dep_rcpt-like"/>
</dbReference>
<keyword evidence="5 9" id="KW-0798">TonB box</keyword>
<dbReference type="InterPro" id="IPR010104">
    <property type="entry name" value="TonB_rcpt_bac"/>
</dbReference>
<proteinExistence type="inferred from homology"/>
<dbReference type="Gene3D" id="2.170.130.10">
    <property type="entry name" value="TonB-dependent receptor, plug domain"/>
    <property type="match status" value="1"/>
</dbReference>
<protein>
    <submittedName>
        <fullName evidence="14">TonB-dependent receptor</fullName>
    </submittedName>
</protein>
<evidence type="ECO:0000256" key="1">
    <source>
        <dbReference type="ARBA" id="ARBA00004571"/>
    </source>
</evidence>
<dbReference type="InterPro" id="IPR036942">
    <property type="entry name" value="Beta-barrel_TonB_sf"/>
</dbReference>
<evidence type="ECO:0000256" key="9">
    <source>
        <dbReference type="RuleBase" id="RU003357"/>
    </source>
</evidence>
<keyword evidence="15" id="KW-1185">Reference proteome</keyword>
<dbReference type="EMBL" id="BMIH01000005">
    <property type="protein sequence ID" value="GGB41622.1"/>
    <property type="molecule type" value="Genomic_DNA"/>
</dbReference>
<evidence type="ECO:0000256" key="4">
    <source>
        <dbReference type="ARBA" id="ARBA00022692"/>
    </source>
</evidence>
<evidence type="ECO:0000313" key="15">
    <source>
        <dbReference type="Proteomes" id="UP000623067"/>
    </source>
</evidence>
<comment type="similarity">
    <text evidence="8 9">Belongs to the TonB-dependent receptor family.</text>
</comment>
<dbReference type="Gene3D" id="2.40.170.20">
    <property type="entry name" value="TonB-dependent receptor, beta-barrel domain"/>
    <property type="match status" value="1"/>
</dbReference>
<dbReference type="PROSITE" id="PS52016">
    <property type="entry name" value="TONB_DEPENDENT_REC_3"/>
    <property type="match status" value="1"/>
</dbReference>
<dbReference type="InterPro" id="IPR000531">
    <property type="entry name" value="Beta-barrel_TonB"/>
</dbReference>
<keyword evidence="7 8" id="KW-0998">Cell outer membrane</keyword>
<feature type="chain" id="PRO_5038012044" evidence="11">
    <location>
        <begin position="28"/>
        <end position="1009"/>
    </location>
</feature>
<evidence type="ECO:0000256" key="11">
    <source>
        <dbReference type="SAM" id="SignalP"/>
    </source>
</evidence>
<evidence type="ECO:0000256" key="10">
    <source>
        <dbReference type="SAM" id="MobiDB-lite"/>
    </source>
</evidence>
<feature type="region of interest" description="Disordered" evidence="10">
    <location>
        <begin position="31"/>
        <end position="79"/>
    </location>
</feature>
<reference evidence="14" key="2">
    <citation type="submission" date="2020-09" db="EMBL/GenBank/DDBJ databases">
        <authorList>
            <person name="Sun Q."/>
            <person name="Zhou Y."/>
        </authorList>
    </citation>
    <scope>NUCLEOTIDE SEQUENCE</scope>
    <source>
        <strain evidence="14">CGMCC 1.15330</strain>
    </source>
</reference>